<name>A0A9N9NGV3_9GLOM</name>
<keyword evidence="2" id="KW-1185">Reference proteome</keyword>
<dbReference type="EMBL" id="CAJVPS010031408">
    <property type="protein sequence ID" value="CAG8733092.1"/>
    <property type="molecule type" value="Genomic_DNA"/>
</dbReference>
<evidence type="ECO:0000313" key="2">
    <source>
        <dbReference type="Proteomes" id="UP000789508"/>
    </source>
</evidence>
<proteinExistence type="predicted"/>
<feature type="non-terminal residue" evidence="1">
    <location>
        <position position="1"/>
    </location>
</feature>
<sequence length="289" mass="34752">EVHDGLTHIVFALRQEIDHKMSLDFELTLKHQIEAEFKKEKEDAINMVLKLRRDHYQKYGFQYEREEYIFAHFLITVIYNFRDKFLKIYYKSYDDIKKGKQPLLFQDETKLELINNWNIIYNNMKCSIQPKALENKEFGKEITEKDYQQLLDAEYSEDFRKLLEVLRDDSSQSESSKQLTELREFFIDIFDNSYSALYSLSLWYRVSGEDESTPKKLLNGSYNYNLVELFGLEPVVMSYENTWNDDREKFKKILLRYLSEKEVKNVFKSLEALDNLNKGEENNDPEFLE</sequence>
<dbReference type="AlphaFoldDB" id="A0A9N9NGV3"/>
<organism evidence="1 2">
    <name type="scientific">Ambispora leptoticha</name>
    <dbReference type="NCBI Taxonomy" id="144679"/>
    <lineage>
        <taxon>Eukaryota</taxon>
        <taxon>Fungi</taxon>
        <taxon>Fungi incertae sedis</taxon>
        <taxon>Mucoromycota</taxon>
        <taxon>Glomeromycotina</taxon>
        <taxon>Glomeromycetes</taxon>
        <taxon>Archaeosporales</taxon>
        <taxon>Ambisporaceae</taxon>
        <taxon>Ambispora</taxon>
    </lineage>
</organism>
<reference evidence="1" key="1">
    <citation type="submission" date="2021-06" db="EMBL/GenBank/DDBJ databases">
        <authorList>
            <person name="Kallberg Y."/>
            <person name="Tangrot J."/>
            <person name="Rosling A."/>
        </authorList>
    </citation>
    <scope>NUCLEOTIDE SEQUENCE</scope>
    <source>
        <strain evidence="1">FL130A</strain>
    </source>
</reference>
<dbReference type="Proteomes" id="UP000789508">
    <property type="component" value="Unassembled WGS sequence"/>
</dbReference>
<accession>A0A9N9NGV3</accession>
<feature type="non-terminal residue" evidence="1">
    <location>
        <position position="289"/>
    </location>
</feature>
<evidence type="ECO:0000313" key="1">
    <source>
        <dbReference type="EMBL" id="CAG8733092.1"/>
    </source>
</evidence>
<gene>
    <name evidence="1" type="ORF">ALEPTO_LOCUS12692</name>
</gene>
<protein>
    <submittedName>
        <fullName evidence="1">11919_t:CDS:1</fullName>
    </submittedName>
</protein>
<comment type="caution">
    <text evidence="1">The sequence shown here is derived from an EMBL/GenBank/DDBJ whole genome shotgun (WGS) entry which is preliminary data.</text>
</comment>
<dbReference type="OrthoDB" id="10484531at2759"/>